<dbReference type="SUPFAM" id="SSF52540">
    <property type="entry name" value="P-loop containing nucleoside triphosphate hydrolases"/>
    <property type="match status" value="1"/>
</dbReference>
<dbReference type="AlphaFoldDB" id="A1VLC8"/>
<dbReference type="EMBL" id="CP000529">
    <property type="protein sequence ID" value="ABM36456.1"/>
    <property type="molecule type" value="Genomic_DNA"/>
</dbReference>
<keyword evidence="4" id="KW-1185">Reference proteome</keyword>
<feature type="domain" description="Rad50/SbcC-type AAA" evidence="2">
    <location>
        <begin position="4"/>
        <end position="39"/>
    </location>
</feature>
<dbReference type="Gene3D" id="3.40.50.300">
    <property type="entry name" value="P-loop containing nucleotide triphosphate hydrolases"/>
    <property type="match status" value="2"/>
</dbReference>
<dbReference type="PANTHER" id="PTHR43581:SF2">
    <property type="entry name" value="EXCINUCLEASE ATPASE SUBUNIT"/>
    <property type="match status" value="1"/>
</dbReference>
<dbReference type="eggNOG" id="COG1106">
    <property type="taxonomic scope" value="Bacteria"/>
</dbReference>
<dbReference type="InterPro" id="IPR027417">
    <property type="entry name" value="P-loop_NTPase"/>
</dbReference>
<dbReference type="GO" id="GO:0016887">
    <property type="term" value="F:ATP hydrolysis activity"/>
    <property type="evidence" value="ECO:0007669"/>
    <property type="project" value="InterPro"/>
</dbReference>
<evidence type="ECO:0000259" key="2">
    <source>
        <dbReference type="Pfam" id="PF13476"/>
    </source>
</evidence>
<name>A1VLC8_POLNA</name>
<dbReference type="KEGG" id="pna:Pnap_1140"/>
<sequence length="349" mass="38979">MLDKMHIKNLTVFSDVKLKFGQNLNVIVGENGAGKTHLLKMAYCAMATSWEEGRKPNASPPTKTLLQSRLADKLVNVFRPEALGRLAKRKQGRERCDIQLSYFRPELDIAFSFATNSKSEVSISTLPEKWLDAAAAYLPTRELLTIYPNFVAIYEGHYLEFEETWRDTCLLLGTPLQKGPTETRIRELLKPLEDAMQGSIELDKNGRFYLNNGSGRMEMPLVAEGLRKLGMLSRLIATGALLNKGCLFWDEPEANLNPRLIRQLASTIVELSCGGIQVFIATHSLFLLREIEIVLSARTSQQPDTQFFGLHADADGVSLMQGPTIDDIGDIAALDESLLQSDRYLAMVN</sequence>
<organism evidence="3 4">
    <name type="scientific">Polaromonas naphthalenivorans (strain CJ2)</name>
    <dbReference type="NCBI Taxonomy" id="365044"/>
    <lineage>
        <taxon>Bacteria</taxon>
        <taxon>Pseudomonadati</taxon>
        <taxon>Pseudomonadota</taxon>
        <taxon>Betaproteobacteria</taxon>
        <taxon>Burkholderiales</taxon>
        <taxon>Comamonadaceae</taxon>
        <taxon>Polaromonas</taxon>
    </lineage>
</organism>
<dbReference type="InterPro" id="IPR003959">
    <property type="entry name" value="ATPase_AAA_core"/>
</dbReference>
<dbReference type="OrthoDB" id="9815944at2"/>
<dbReference type="PANTHER" id="PTHR43581">
    <property type="entry name" value="ATP/GTP PHOSPHATASE"/>
    <property type="match status" value="1"/>
</dbReference>
<evidence type="ECO:0000313" key="4">
    <source>
        <dbReference type="Proteomes" id="UP000000644"/>
    </source>
</evidence>
<evidence type="ECO:0000313" key="3">
    <source>
        <dbReference type="EMBL" id="ABM36456.1"/>
    </source>
</evidence>
<dbReference type="STRING" id="365044.Pnap_1140"/>
<proteinExistence type="predicted"/>
<dbReference type="RefSeq" id="WP_011800549.1">
    <property type="nucleotide sequence ID" value="NC_008781.1"/>
</dbReference>
<dbReference type="Pfam" id="PF13304">
    <property type="entry name" value="AAA_21"/>
    <property type="match status" value="1"/>
</dbReference>
<accession>A1VLC8</accession>
<dbReference type="GO" id="GO:0006302">
    <property type="term" value="P:double-strand break repair"/>
    <property type="evidence" value="ECO:0007669"/>
    <property type="project" value="InterPro"/>
</dbReference>
<dbReference type="InterPro" id="IPR051396">
    <property type="entry name" value="Bact_Antivir_Def_Nuclease"/>
</dbReference>
<dbReference type="CDD" id="cd00267">
    <property type="entry name" value="ABC_ATPase"/>
    <property type="match status" value="1"/>
</dbReference>
<dbReference type="Proteomes" id="UP000000644">
    <property type="component" value="Chromosome"/>
</dbReference>
<protein>
    <submittedName>
        <fullName evidence="3">DNA replication and repair protein RecF</fullName>
    </submittedName>
</protein>
<gene>
    <name evidence="3" type="ordered locus">Pnap_1140</name>
</gene>
<dbReference type="HOGENOM" id="CLU_045089_0_0_4"/>
<reference evidence="4" key="1">
    <citation type="journal article" date="2009" name="Environ. Microbiol.">
        <title>The genome of Polaromonas naphthalenivorans strain CJ2, isolated from coal tar-contaminated sediment, reveals physiological and metabolic versatility and evolution through extensive horizontal gene transfer.</title>
        <authorList>
            <person name="Yagi J.M."/>
            <person name="Sims D."/>
            <person name="Brettin T."/>
            <person name="Bruce D."/>
            <person name="Madsen E.L."/>
        </authorList>
    </citation>
    <scope>NUCLEOTIDE SEQUENCE [LARGE SCALE GENOMIC DNA]</scope>
    <source>
        <strain evidence="4">CJ2</strain>
    </source>
</reference>
<dbReference type="Pfam" id="PF13476">
    <property type="entry name" value="AAA_23"/>
    <property type="match status" value="1"/>
</dbReference>
<feature type="domain" description="ATPase AAA-type core" evidence="1">
    <location>
        <begin position="195"/>
        <end position="288"/>
    </location>
</feature>
<dbReference type="InterPro" id="IPR038729">
    <property type="entry name" value="Rad50/SbcC_AAA"/>
</dbReference>
<dbReference type="GO" id="GO:0005524">
    <property type="term" value="F:ATP binding"/>
    <property type="evidence" value="ECO:0007669"/>
    <property type="project" value="InterPro"/>
</dbReference>
<evidence type="ECO:0000259" key="1">
    <source>
        <dbReference type="Pfam" id="PF13304"/>
    </source>
</evidence>